<keyword evidence="4" id="KW-0472">Membrane</keyword>
<evidence type="ECO:0000256" key="4">
    <source>
        <dbReference type="SAM" id="Phobius"/>
    </source>
</evidence>
<proteinExistence type="predicted"/>
<dbReference type="RefSeq" id="YP_001111314.1">
    <property type="nucleotide sequence ID" value="NC_009240.1"/>
</dbReference>
<dbReference type="KEGG" id="vg:4960852"/>
<dbReference type="SMART" id="SM00369">
    <property type="entry name" value="LRR_TYP"/>
    <property type="match status" value="3"/>
</dbReference>
<dbReference type="PANTHER" id="PTHR24366:SF170">
    <property type="entry name" value="RE50361P"/>
    <property type="match status" value="1"/>
</dbReference>
<keyword evidence="2" id="KW-0677">Repeat</keyword>
<dbReference type="InterPro" id="IPR003591">
    <property type="entry name" value="Leu-rich_rpt_typical-subtyp"/>
</dbReference>
<organism evidence="5 6">
    <name type="scientific">Gryllus bimaculatus nudivirus</name>
    <dbReference type="NCBI Taxonomy" id="432587"/>
    <lineage>
        <taxon>Viruses</taxon>
        <taxon>Viruses incertae sedis</taxon>
        <taxon>Naldaviricetes</taxon>
        <taxon>Lefavirales</taxon>
        <taxon>Nudiviridae</taxon>
        <taxon>Alphanudivirus</taxon>
        <taxon>Alphanudivirus grybimaculati</taxon>
    </lineage>
</organism>
<dbReference type="SUPFAM" id="SSF52058">
    <property type="entry name" value="L domain-like"/>
    <property type="match status" value="1"/>
</dbReference>
<dbReference type="EMBL" id="EF203088">
    <property type="protein sequence ID" value="ABO45380.1"/>
    <property type="molecule type" value="Genomic_DNA"/>
</dbReference>
<dbReference type="PROSITE" id="PS51450">
    <property type="entry name" value="LRR"/>
    <property type="match status" value="1"/>
</dbReference>
<evidence type="ECO:0000313" key="5">
    <source>
        <dbReference type="EMBL" id="ABO45380.1"/>
    </source>
</evidence>
<evidence type="ECO:0000256" key="1">
    <source>
        <dbReference type="ARBA" id="ARBA00022614"/>
    </source>
</evidence>
<feature type="transmembrane region" description="Helical" evidence="4">
    <location>
        <begin position="297"/>
        <end position="324"/>
    </location>
</feature>
<dbReference type="InterPro" id="IPR032675">
    <property type="entry name" value="LRR_dom_sf"/>
</dbReference>
<dbReference type="PANTHER" id="PTHR24366">
    <property type="entry name" value="IG(IMMUNOGLOBULIN) AND LRR(LEUCINE RICH REPEAT) DOMAINS"/>
    <property type="match status" value="1"/>
</dbReference>
<dbReference type="Pfam" id="PF13855">
    <property type="entry name" value="LRR_8"/>
    <property type="match status" value="1"/>
</dbReference>
<keyword evidence="4" id="KW-0812">Transmembrane</keyword>
<keyword evidence="6" id="KW-1185">Reference proteome</keyword>
<evidence type="ECO:0000313" key="6">
    <source>
        <dbReference type="Proteomes" id="UP000203733"/>
    </source>
</evidence>
<reference evidence="5 6" key="1">
    <citation type="journal article" date="2007" name="J. Virol.">
        <title>The genome of Gryllus bimaculatus nudivirus indicates an ancient diversification of baculovirus-related nonoccluded nudiviruses of insects.</title>
        <authorList>
            <person name="Wang Y."/>
            <person name="Kleespies R.G."/>
            <person name="Huger A.M."/>
            <person name="Jehle J.A."/>
        </authorList>
    </citation>
    <scope>NUCLEOTIDE SEQUENCE [LARGE SCALE GENOMIC DNA]</scope>
</reference>
<accession>A4L210</accession>
<evidence type="ECO:0000256" key="2">
    <source>
        <dbReference type="ARBA" id="ARBA00022737"/>
    </source>
</evidence>
<name>A4L210_9VIRU</name>
<keyword evidence="1" id="KW-0433">Leucine-rich repeat</keyword>
<protein>
    <submittedName>
        <fullName evidence="5">Uncharacterized protein</fullName>
    </submittedName>
</protein>
<feature type="region of interest" description="Disordered" evidence="3">
    <location>
        <begin position="470"/>
        <end position="493"/>
    </location>
</feature>
<dbReference type="Gene3D" id="3.80.10.10">
    <property type="entry name" value="Ribonuclease Inhibitor"/>
    <property type="match status" value="1"/>
</dbReference>
<dbReference type="GeneID" id="4960852"/>
<dbReference type="InterPro" id="IPR001611">
    <property type="entry name" value="Leu-rich_rpt"/>
</dbReference>
<dbReference type="Proteomes" id="UP000203733">
    <property type="component" value="Segment"/>
</dbReference>
<evidence type="ECO:0000256" key="3">
    <source>
        <dbReference type="SAM" id="MobiDB-lite"/>
    </source>
</evidence>
<keyword evidence="4" id="KW-1133">Transmembrane helix</keyword>
<sequence length="493" mass="57779">MLLFLLVLLPMVTSIDSAYVIKQCERIDGNEHWLKCQTLKKLPRFNDSNVEFLDLNDNTISVIEDNKLQLENLRSLNIARSKISVVQSQSFRFLNKLEYINLSNNNISYLDEFLFTFNKKLRSIDVSYNIIIHIEFLILKHLHELSYLDVSFNNLNDLNFLQNIYYPSNLVFNVSNNHYLYRLNVYEILILNSIKFFNFNNCSNLHCGCDLNESFMCNEISDNSLKNYFHSCVVDYQNSNYVQEDEDQEEEENKKNNNNNIQVSIVSNVSVETTDIDAIRFTEKKTEDKSTNEITNLYVSVIGICLCIIIILLLLLLFYLLLFYTRNLCEAENLPIPEIQNSFYRKRNLHESVKRKKPDVEETHFYEVPKIIRRDAETKYINVTPLETDNHTTTTTSTTNGPYAIRKVLDGVYENTVKRIFPFSSLERNQQQHTYENNVDAVFSPSQSTSSPKPKSLFTFSSEYMSHQQMKQHNNRTVSKKKYSPPLNTCYKM</sequence>